<keyword evidence="13" id="KW-1185">Reference proteome</keyword>
<dbReference type="InterPro" id="IPR005828">
    <property type="entry name" value="MFS_sugar_transport-like"/>
</dbReference>
<evidence type="ECO:0000259" key="11">
    <source>
        <dbReference type="PROSITE" id="PS50850"/>
    </source>
</evidence>
<dbReference type="OrthoDB" id="1470350at2759"/>
<comment type="similarity">
    <text evidence="2">Belongs to the major facilitator superfamily. Sugar transporter (TC 2.A.1.1) family.</text>
</comment>
<organism evidence="12 13">
    <name type="scientific">Neonectria ditissima</name>
    <dbReference type="NCBI Taxonomy" id="78410"/>
    <lineage>
        <taxon>Eukaryota</taxon>
        <taxon>Fungi</taxon>
        <taxon>Dikarya</taxon>
        <taxon>Ascomycota</taxon>
        <taxon>Pezizomycotina</taxon>
        <taxon>Sordariomycetes</taxon>
        <taxon>Hypocreomycetidae</taxon>
        <taxon>Hypocreales</taxon>
        <taxon>Nectriaceae</taxon>
        <taxon>Neonectria</taxon>
    </lineage>
</organism>
<dbReference type="Pfam" id="PF00067">
    <property type="entry name" value="p450"/>
    <property type="match status" value="1"/>
</dbReference>
<feature type="transmembrane region" description="Helical" evidence="10">
    <location>
        <begin position="919"/>
        <end position="939"/>
    </location>
</feature>
<dbReference type="InterPro" id="IPR001128">
    <property type="entry name" value="Cyt_P450"/>
</dbReference>
<feature type="domain" description="Major facilitator superfamily (MFS) profile" evidence="11">
    <location>
        <begin position="536"/>
        <end position="973"/>
    </location>
</feature>
<dbReference type="InterPro" id="IPR002401">
    <property type="entry name" value="Cyt_P450_E_grp-I"/>
</dbReference>
<feature type="transmembrane region" description="Helical" evidence="10">
    <location>
        <begin position="826"/>
        <end position="844"/>
    </location>
</feature>
<reference evidence="12 13" key="1">
    <citation type="submission" date="2015-09" db="EMBL/GenBank/DDBJ databases">
        <title>Draft genome of a European isolate of the apple canker pathogen Neonectria ditissima.</title>
        <authorList>
            <person name="Gomez-Cortecero A."/>
            <person name="Harrison R.J."/>
            <person name="Armitage A.D."/>
        </authorList>
    </citation>
    <scope>NUCLEOTIDE SEQUENCE [LARGE SCALE GENOMIC DNA]</scope>
    <source>
        <strain evidence="12 13">R09/05</strain>
    </source>
</reference>
<feature type="transmembrane region" description="Helical" evidence="10">
    <location>
        <begin position="784"/>
        <end position="806"/>
    </location>
</feature>
<keyword evidence="6 10" id="KW-1133">Transmembrane helix</keyword>
<evidence type="ECO:0000256" key="2">
    <source>
        <dbReference type="ARBA" id="ARBA00010992"/>
    </source>
</evidence>
<keyword evidence="4 10" id="KW-0812">Transmembrane</keyword>
<comment type="subcellular location">
    <subcellularLocation>
        <location evidence="1">Membrane</location>
        <topology evidence="1">Multi-pass membrane protein</topology>
    </subcellularLocation>
</comment>
<dbReference type="GO" id="GO:0005506">
    <property type="term" value="F:iron ion binding"/>
    <property type="evidence" value="ECO:0007669"/>
    <property type="project" value="InterPro"/>
</dbReference>
<dbReference type="PROSITE" id="PS00086">
    <property type="entry name" value="CYTOCHROME_P450"/>
    <property type="match status" value="1"/>
</dbReference>
<feature type="transmembrane region" description="Helical" evidence="10">
    <location>
        <begin position="566"/>
        <end position="591"/>
    </location>
</feature>
<dbReference type="InterPro" id="IPR020846">
    <property type="entry name" value="MFS_dom"/>
</dbReference>
<dbReference type="AlphaFoldDB" id="A0A0P7AT16"/>
<dbReference type="InterPro" id="IPR036259">
    <property type="entry name" value="MFS_trans_sf"/>
</dbReference>
<feature type="transmembrane region" description="Helical" evidence="10">
    <location>
        <begin position="6"/>
        <end position="29"/>
    </location>
</feature>
<feature type="transmembrane region" description="Helical" evidence="10">
    <location>
        <begin position="663"/>
        <end position="685"/>
    </location>
</feature>
<feature type="transmembrane region" description="Helical" evidence="10">
    <location>
        <begin position="882"/>
        <end position="907"/>
    </location>
</feature>
<comment type="cofactor">
    <cofactor evidence="9">
        <name>heme</name>
        <dbReference type="ChEBI" id="CHEBI:30413"/>
    </cofactor>
</comment>
<dbReference type="Gene3D" id="1.10.630.10">
    <property type="entry name" value="Cytochrome P450"/>
    <property type="match status" value="1"/>
</dbReference>
<dbReference type="PRINTS" id="PR00463">
    <property type="entry name" value="EP450I"/>
</dbReference>
<keyword evidence="8 10" id="KW-0472">Membrane</keyword>
<dbReference type="GO" id="GO:0004497">
    <property type="term" value="F:monooxygenase activity"/>
    <property type="evidence" value="ECO:0007669"/>
    <property type="project" value="InterPro"/>
</dbReference>
<keyword evidence="9" id="KW-0349">Heme</keyword>
<dbReference type="PROSITE" id="PS50850">
    <property type="entry name" value="MFS"/>
    <property type="match status" value="1"/>
</dbReference>
<dbReference type="Proteomes" id="UP000050424">
    <property type="component" value="Unassembled WGS sequence"/>
</dbReference>
<proteinExistence type="inferred from homology"/>
<comment type="caution">
    <text evidence="12">The sequence shown here is derived from an EMBL/GenBank/DDBJ whole genome shotgun (WGS) entry which is preliminary data.</text>
</comment>
<dbReference type="PROSITE" id="PS00217">
    <property type="entry name" value="SUGAR_TRANSPORT_2"/>
    <property type="match status" value="1"/>
</dbReference>
<feature type="binding site" description="axial binding residue" evidence="9">
    <location>
        <position position="429"/>
    </location>
    <ligand>
        <name>heme</name>
        <dbReference type="ChEBI" id="CHEBI:30413"/>
    </ligand>
    <ligandPart>
        <name>Fe</name>
        <dbReference type="ChEBI" id="CHEBI:18248"/>
    </ligandPart>
</feature>
<dbReference type="EMBL" id="LKCW01000072">
    <property type="protein sequence ID" value="KPM40997.1"/>
    <property type="molecule type" value="Genomic_DNA"/>
</dbReference>
<dbReference type="GO" id="GO:0016705">
    <property type="term" value="F:oxidoreductase activity, acting on paired donors, with incorporation or reduction of molecular oxygen"/>
    <property type="evidence" value="ECO:0007669"/>
    <property type="project" value="InterPro"/>
</dbReference>
<keyword evidence="7 9" id="KW-0408">Iron</keyword>
<dbReference type="SUPFAM" id="SSF103473">
    <property type="entry name" value="MFS general substrate transporter"/>
    <property type="match status" value="1"/>
</dbReference>
<keyword evidence="3" id="KW-0813">Transport</keyword>
<keyword evidence="5 9" id="KW-0479">Metal-binding</keyword>
<sequence>MTLTSIIPAWSSSLWIIALGSLATAGWLAKCIYRLYIHPLSAVPGPRLAACSSLWLAWHTFIGDECSAVFQLHKQYGPVLRVGPNDVDIADGDAVDSIYLDRGGFQKTQAYSKFDIDGHSTIFSTQTLAERANRAKAVVSLFSTASIRNSQPVLGRVVDEFVTRLQDEARTGKPVNVLNVSRAMAIDAVTAYLFQDQYGGISEGTSQMSASPFVDAYVGVGAFFNFLPGHLGDLLMPLIDLTMGNAETAHSMTLVDRYTSHLSKTASAGSGSYASRLLERSVSQDQVQVELKDVCFAGTDSTSINMATILWNLSKNPDAYSRLRKEVLDRTANNEDAMSGPYLRGVVREGLRLSMANPIRLPRLVPQSGWRYHDYFFPAGTSVGVASFQLHQDEEVFPDAQRFLPERWLDPTDRMLTNFFAFGKGNRACIAQNLGTAELTLATVKVVQADLLRGATVVQDRIEILEWFNSRVKGEQILVQFDSKHQQSIEEAVRSIKFLGSANNLQIAWPSRKRVPRRAQTALDQKVSAVSFDDRLLSSDKIIVVTLGFDGSMMNGLNILPSYTDYFHLTTATLALNTASVWMGSTLSGIVFAKVPDLIGRKWTLFVSAIITIVGVILQTAAQDTVMFIVARIVIGFGTGGSTVAGPVYLAETLPVHYRSWGLGLFYDFWYVGGLIAAGVTYGTAKMDSTWAWRLPSALQGFFSLLCIVLLPFTPESPRWLQSQGRDADALRALAQTYSNGNIDDKTVQAQFRQMADTLNFETTFEKPSFTKQFVSKASTRKRVYLACSVAVCCMLSGNNIVSYYFGAMLTQAGVTNSTTQLEVNIILNAWCLVIAVVGTSMANRLGRKNLAAFSTGFLTLFIFLVGALTKLYGDSDNASGIYGTVAIIFLFQGAYSFGWTPLTVLYPPEVLNYSIRGAGMGLYTFLTNGLGLMVTFAFPFALEKIGWKTYMINGAWDVLELLFVVVYWVETNGRTLEDIDDSLDPVKMQTILGVGLKEQETFVQDLDFKEKREV</sequence>
<dbReference type="InterPro" id="IPR036396">
    <property type="entry name" value="Cyt_P450_sf"/>
</dbReference>
<dbReference type="CDD" id="cd11062">
    <property type="entry name" value="CYP58-like"/>
    <property type="match status" value="1"/>
</dbReference>
<feature type="transmembrane region" description="Helical" evidence="10">
    <location>
        <begin position="603"/>
        <end position="622"/>
    </location>
</feature>
<dbReference type="InterPro" id="IPR050360">
    <property type="entry name" value="MFS_Sugar_Transporters"/>
</dbReference>
<dbReference type="GO" id="GO:0016020">
    <property type="term" value="C:membrane"/>
    <property type="evidence" value="ECO:0007669"/>
    <property type="project" value="UniProtKB-SubCell"/>
</dbReference>
<dbReference type="InterPro" id="IPR017972">
    <property type="entry name" value="Cyt_P450_CS"/>
</dbReference>
<dbReference type="PANTHER" id="PTHR48022">
    <property type="entry name" value="PLASTIDIC GLUCOSE TRANSPORTER 4"/>
    <property type="match status" value="1"/>
</dbReference>
<feature type="transmembrane region" description="Helical" evidence="10">
    <location>
        <begin position="851"/>
        <end position="870"/>
    </location>
</feature>
<dbReference type="Pfam" id="PF00083">
    <property type="entry name" value="Sugar_tr"/>
    <property type="match status" value="1"/>
</dbReference>
<accession>A0A0P7AT16</accession>
<evidence type="ECO:0000256" key="8">
    <source>
        <dbReference type="ARBA" id="ARBA00023136"/>
    </source>
</evidence>
<evidence type="ECO:0000256" key="6">
    <source>
        <dbReference type="ARBA" id="ARBA00022989"/>
    </source>
</evidence>
<dbReference type="SUPFAM" id="SSF48264">
    <property type="entry name" value="Cytochrome P450"/>
    <property type="match status" value="1"/>
</dbReference>
<dbReference type="PANTHER" id="PTHR48022:SF31">
    <property type="entry name" value="HEXOSE TRANSPORTER"/>
    <property type="match status" value="1"/>
</dbReference>
<evidence type="ECO:0000256" key="10">
    <source>
        <dbReference type="SAM" id="Phobius"/>
    </source>
</evidence>
<evidence type="ECO:0000256" key="1">
    <source>
        <dbReference type="ARBA" id="ARBA00004141"/>
    </source>
</evidence>
<feature type="transmembrane region" description="Helical" evidence="10">
    <location>
        <begin position="691"/>
        <end position="713"/>
    </location>
</feature>
<evidence type="ECO:0000256" key="7">
    <source>
        <dbReference type="ARBA" id="ARBA00023004"/>
    </source>
</evidence>
<dbReference type="GO" id="GO:0005351">
    <property type="term" value="F:carbohydrate:proton symporter activity"/>
    <property type="evidence" value="ECO:0007669"/>
    <property type="project" value="TreeGrafter"/>
</dbReference>
<evidence type="ECO:0000313" key="13">
    <source>
        <dbReference type="Proteomes" id="UP000050424"/>
    </source>
</evidence>
<feature type="transmembrane region" description="Helical" evidence="10">
    <location>
        <begin position="628"/>
        <end position="651"/>
    </location>
</feature>
<evidence type="ECO:0000256" key="4">
    <source>
        <dbReference type="ARBA" id="ARBA00022692"/>
    </source>
</evidence>
<evidence type="ECO:0000256" key="9">
    <source>
        <dbReference type="PIRSR" id="PIRSR602401-1"/>
    </source>
</evidence>
<dbReference type="FunFam" id="1.20.1250.20:FF:000134">
    <property type="entry name" value="MFS sugar transporter protein"/>
    <property type="match status" value="1"/>
</dbReference>
<dbReference type="GO" id="GO:0020037">
    <property type="term" value="F:heme binding"/>
    <property type="evidence" value="ECO:0007669"/>
    <property type="project" value="InterPro"/>
</dbReference>
<dbReference type="InterPro" id="IPR005829">
    <property type="entry name" value="Sugar_transporter_CS"/>
</dbReference>
<dbReference type="Gene3D" id="1.20.1250.20">
    <property type="entry name" value="MFS general substrate transporter like domains"/>
    <property type="match status" value="1"/>
</dbReference>
<gene>
    <name evidence="12" type="ORF">AK830_g5556</name>
</gene>
<evidence type="ECO:0000313" key="12">
    <source>
        <dbReference type="EMBL" id="KPM40997.1"/>
    </source>
</evidence>
<name>A0A0P7AT16_9HYPO</name>
<protein>
    <recommendedName>
        <fullName evidence="11">Major facilitator superfamily (MFS) profile domain-containing protein</fullName>
    </recommendedName>
</protein>
<evidence type="ECO:0000256" key="3">
    <source>
        <dbReference type="ARBA" id="ARBA00022448"/>
    </source>
</evidence>
<evidence type="ECO:0000256" key="5">
    <source>
        <dbReference type="ARBA" id="ARBA00022723"/>
    </source>
</evidence>